<comment type="caution">
    <text evidence="1">The sequence shown here is derived from an EMBL/GenBank/DDBJ whole genome shotgun (WGS) entry which is preliminary data.</text>
</comment>
<reference evidence="1" key="1">
    <citation type="journal article" date="2024" name="Gigascience">
        <title>Chromosome-level genome of the poultry shaft louse Menopon gallinae provides insight into the host-switching and adaptive evolution of parasitic lice.</title>
        <authorList>
            <person name="Xu Y."/>
            <person name="Ma L."/>
            <person name="Liu S."/>
            <person name="Liang Y."/>
            <person name="Liu Q."/>
            <person name="He Z."/>
            <person name="Tian L."/>
            <person name="Duan Y."/>
            <person name="Cai W."/>
            <person name="Li H."/>
            <person name="Song F."/>
        </authorList>
    </citation>
    <scope>NUCLEOTIDE SEQUENCE</scope>
    <source>
        <strain evidence="1">Cailab_2023a</strain>
    </source>
</reference>
<proteinExistence type="predicted"/>
<organism evidence="1">
    <name type="scientific">Menopon gallinae</name>
    <name type="common">poultry shaft louse</name>
    <dbReference type="NCBI Taxonomy" id="328185"/>
    <lineage>
        <taxon>Eukaryota</taxon>
        <taxon>Metazoa</taxon>
        <taxon>Ecdysozoa</taxon>
        <taxon>Arthropoda</taxon>
        <taxon>Hexapoda</taxon>
        <taxon>Insecta</taxon>
        <taxon>Pterygota</taxon>
        <taxon>Neoptera</taxon>
        <taxon>Paraneoptera</taxon>
        <taxon>Psocodea</taxon>
        <taxon>Troctomorpha</taxon>
        <taxon>Phthiraptera</taxon>
        <taxon>Amblycera</taxon>
        <taxon>Menoponidae</taxon>
        <taxon>Menopon</taxon>
    </lineage>
</organism>
<protein>
    <submittedName>
        <fullName evidence="1">Uncharacterized protein</fullName>
    </submittedName>
</protein>
<sequence length="84" mass="9610">MWFVGTTVKGVNKKVLVVLVKPMLDVKLFIKENVVFAEQYTQMDRSKIEHEKTNHYRNAYTEANPSDRGCGSKCLDFNPKQSGT</sequence>
<accession>A0AAW2HUW6</accession>
<name>A0AAW2HUW6_9NEOP</name>
<dbReference type="EMBL" id="JARGDH010000003">
    <property type="protein sequence ID" value="KAL0273623.1"/>
    <property type="molecule type" value="Genomic_DNA"/>
</dbReference>
<evidence type="ECO:0000313" key="1">
    <source>
        <dbReference type="EMBL" id="KAL0273623.1"/>
    </source>
</evidence>
<gene>
    <name evidence="1" type="ORF">PYX00_006253</name>
</gene>
<dbReference type="AlphaFoldDB" id="A0AAW2HUW6"/>